<reference evidence="1" key="1">
    <citation type="journal article" date="2014" name="Int. J. Syst. Evol. Microbiol.">
        <title>Complete genome sequence of Corynebacterium casei LMG S-19264T (=DSM 44701T), isolated from a smear-ripened cheese.</title>
        <authorList>
            <consortium name="US DOE Joint Genome Institute (JGI-PGF)"/>
            <person name="Walter F."/>
            <person name="Albersmeier A."/>
            <person name="Kalinowski J."/>
            <person name="Ruckert C."/>
        </authorList>
    </citation>
    <scope>NUCLEOTIDE SEQUENCE</scope>
    <source>
        <strain evidence="1">CGMCC 1.15254</strain>
    </source>
</reference>
<dbReference type="RefSeq" id="WP_188665372.1">
    <property type="nucleotide sequence ID" value="NZ_BMHV01000017.1"/>
</dbReference>
<name>A0A917FCS5_9PROT</name>
<accession>A0A917FCS5</accession>
<keyword evidence="2" id="KW-1185">Reference proteome</keyword>
<sequence length="185" mass="21023">MLNQINKLKLPARMLFVGFVLVIISGTTEAGVFDKIGSLFGGSGSDVFEVTIKAKAALDIAEARSNGDLLNSKFRCDLRKSKQRVCTYKNMLRVRGKFSPRSESTFYDFVIAGYEREPNLHDVYFVMHEDWARVYNFSLTKNKPFTFRYGDLPIEKTEAISATFEQKGITLVELDISIREIDPDD</sequence>
<dbReference type="Proteomes" id="UP000632498">
    <property type="component" value="Unassembled WGS sequence"/>
</dbReference>
<comment type="caution">
    <text evidence="1">The sequence shown here is derived from an EMBL/GenBank/DDBJ whole genome shotgun (WGS) entry which is preliminary data.</text>
</comment>
<organism evidence="1 2">
    <name type="scientific">Terasakiella brassicae</name>
    <dbReference type="NCBI Taxonomy" id="1634917"/>
    <lineage>
        <taxon>Bacteria</taxon>
        <taxon>Pseudomonadati</taxon>
        <taxon>Pseudomonadota</taxon>
        <taxon>Alphaproteobacteria</taxon>
        <taxon>Rhodospirillales</taxon>
        <taxon>Terasakiellaceae</taxon>
        <taxon>Terasakiella</taxon>
    </lineage>
</organism>
<dbReference type="AlphaFoldDB" id="A0A917FCS5"/>
<reference evidence="1" key="2">
    <citation type="submission" date="2020-09" db="EMBL/GenBank/DDBJ databases">
        <authorList>
            <person name="Sun Q."/>
            <person name="Zhou Y."/>
        </authorList>
    </citation>
    <scope>NUCLEOTIDE SEQUENCE</scope>
    <source>
        <strain evidence="1">CGMCC 1.15254</strain>
    </source>
</reference>
<evidence type="ECO:0000313" key="1">
    <source>
        <dbReference type="EMBL" id="GGF68769.1"/>
    </source>
</evidence>
<dbReference type="EMBL" id="BMHV01000017">
    <property type="protein sequence ID" value="GGF68769.1"/>
    <property type="molecule type" value="Genomic_DNA"/>
</dbReference>
<protein>
    <submittedName>
        <fullName evidence="1">Uncharacterized protein</fullName>
    </submittedName>
</protein>
<evidence type="ECO:0000313" key="2">
    <source>
        <dbReference type="Proteomes" id="UP000632498"/>
    </source>
</evidence>
<gene>
    <name evidence="1" type="ORF">GCM10011332_23630</name>
</gene>
<proteinExistence type="predicted"/>